<accession>A0A9P8NW71</accession>
<dbReference type="EMBL" id="JAEUBE010000487">
    <property type="protein sequence ID" value="KAH3661418.1"/>
    <property type="molecule type" value="Genomic_DNA"/>
</dbReference>
<dbReference type="Proteomes" id="UP000769157">
    <property type="component" value="Unassembled WGS sequence"/>
</dbReference>
<proteinExistence type="predicted"/>
<reference evidence="1" key="2">
    <citation type="submission" date="2021-01" db="EMBL/GenBank/DDBJ databases">
        <authorList>
            <person name="Schikora-Tamarit M.A."/>
        </authorList>
    </citation>
    <scope>NUCLEOTIDE SEQUENCE</scope>
    <source>
        <strain evidence="1">CBS6075</strain>
    </source>
</reference>
<evidence type="ECO:0000313" key="2">
    <source>
        <dbReference type="Proteomes" id="UP000769157"/>
    </source>
</evidence>
<name>A0A9P8NW71_9ASCO</name>
<reference evidence="1" key="1">
    <citation type="journal article" date="2021" name="Open Biol.">
        <title>Shared evolutionary footprints suggest mitochondrial oxidative damage underlies multiple complex I losses in fungi.</title>
        <authorList>
            <person name="Schikora-Tamarit M.A."/>
            <person name="Marcet-Houben M."/>
            <person name="Nosek J."/>
            <person name="Gabaldon T."/>
        </authorList>
    </citation>
    <scope>NUCLEOTIDE SEQUENCE</scope>
    <source>
        <strain evidence="1">CBS6075</strain>
    </source>
</reference>
<organism evidence="1 2">
    <name type="scientific">Ogataea philodendri</name>
    <dbReference type="NCBI Taxonomy" id="1378263"/>
    <lineage>
        <taxon>Eukaryota</taxon>
        <taxon>Fungi</taxon>
        <taxon>Dikarya</taxon>
        <taxon>Ascomycota</taxon>
        <taxon>Saccharomycotina</taxon>
        <taxon>Pichiomycetes</taxon>
        <taxon>Pichiales</taxon>
        <taxon>Pichiaceae</taxon>
        <taxon>Ogataea</taxon>
    </lineage>
</organism>
<dbReference type="GeneID" id="70238789"/>
<gene>
    <name evidence="1" type="ORF">OGAPHI_006825</name>
</gene>
<comment type="caution">
    <text evidence="1">The sequence shown here is derived from an EMBL/GenBank/DDBJ whole genome shotgun (WGS) entry which is preliminary data.</text>
</comment>
<sequence>MLPSIVLESLNAVVSAFSAESNVTWLFSSWSTRSPVKIANSTPRFSFLSYFMAARSELLISSSGASHLGFGSVPKVRGIDLWWFDEVTLVLHVVAVVLAVVGCRVHQRNHIGEIRAHIISFNSISAKMVAAVVRVVQPGICAPLGEHVGNEVDPLLGQLLAVAETLFALVTVAQCRVAADFLQIGHTLLDQILVARTQRALSWGNRCSAQSVLLDHLASIVCLNSSQ</sequence>
<dbReference type="AlphaFoldDB" id="A0A9P8NW71"/>
<evidence type="ECO:0000313" key="1">
    <source>
        <dbReference type="EMBL" id="KAH3661418.1"/>
    </source>
</evidence>
<dbReference type="RefSeq" id="XP_046058542.1">
    <property type="nucleotide sequence ID" value="XM_046208153.1"/>
</dbReference>
<keyword evidence="2" id="KW-1185">Reference proteome</keyword>
<protein>
    <submittedName>
        <fullName evidence="1">Uncharacterized protein</fullName>
    </submittedName>
</protein>